<keyword evidence="3" id="KW-1185">Reference proteome</keyword>
<protein>
    <submittedName>
        <fullName evidence="2">Uncharacterized protein</fullName>
    </submittedName>
</protein>
<comment type="caution">
    <text evidence="2">The sequence shown here is derived from an EMBL/GenBank/DDBJ whole genome shotgun (WGS) entry which is preliminary data.</text>
</comment>
<dbReference type="AlphaFoldDB" id="A0A942YYK7"/>
<evidence type="ECO:0000313" key="3">
    <source>
        <dbReference type="Proteomes" id="UP000679749"/>
    </source>
</evidence>
<dbReference type="EMBL" id="JAGYPF010000006">
    <property type="protein sequence ID" value="MBS4216240.1"/>
    <property type="molecule type" value="Genomic_DNA"/>
</dbReference>
<name>A0A942YYK7_9BACI</name>
<dbReference type="Proteomes" id="UP000679749">
    <property type="component" value="Unassembled WGS sequence"/>
</dbReference>
<reference evidence="2" key="1">
    <citation type="submission" date="2021-05" db="EMBL/GenBank/DDBJ databases">
        <title>Novel Bacillus species.</title>
        <authorList>
            <person name="Liu G."/>
        </authorList>
    </citation>
    <scope>NUCLEOTIDE SEQUENCE</scope>
    <source>
        <strain evidence="2">FJAT-49825</strain>
    </source>
</reference>
<evidence type="ECO:0000256" key="1">
    <source>
        <dbReference type="SAM" id="Phobius"/>
    </source>
</evidence>
<sequence length="77" mass="8411">MLGIAVTLVAAIIITAFEVPKMRKKKLTKELWTFLILMGMAVGLGIAESLHLNIPNPLNGIRMVLQPMSDVINGLLK</sequence>
<keyword evidence="1" id="KW-0472">Membrane</keyword>
<evidence type="ECO:0000313" key="2">
    <source>
        <dbReference type="EMBL" id="MBS4216240.1"/>
    </source>
</evidence>
<organism evidence="2 3">
    <name type="scientific">Neobacillus rhizophilus</name>
    <dbReference type="NCBI Taxonomy" id="2833579"/>
    <lineage>
        <taxon>Bacteria</taxon>
        <taxon>Bacillati</taxon>
        <taxon>Bacillota</taxon>
        <taxon>Bacilli</taxon>
        <taxon>Bacillales</taxon>
        <taxon>Bacillaceae</taxon>
        <taxon>Neobacillus</taxon>
    </lineage>
</organism>
<keyword evidence="1" id="KW-1133">Transmembrane helix</keyword>
<feature type="transmembrane region" description="Helical" evidence="1">
    <location>
        <begin position="32"/>
        <end position="54"/>
    </location>
</feature>
<proteinExistence type="predicted"/>
<keyword evidence="1" id="KW-0812">Transmembrane</keyword>
<gene>
    <name evidence="2" type="ORF">KHA99_27835</name>
</gene>
<dbReference type="RefSeq" id="WP_213120768.1">
    <property type="nucleotide sequence ID" value="NZ_JAGYPF010000006.1"/>
</dbReference>
<accession>A0A942YYK7</accession>